<dbReference type="PIRSF" id="PIRSF000097">
    <property type="entry name" value="AKR"/>
    <property type="match status" value="1"/>
</dbReference>
<dbReference type="PANTHER" id="PTHR43638">
    <property type="entry name" value="OXIDOREDUCTASE, ALDO/KETO REDUCTASE FAMILY PROTEIN"/>
    <property type="match status" value="1"/>
</dbReference>
<dbReference type="EMBL" id="JARWAO010000002">
    <property type="protein sequence ID" value="MDR5895268.1"/>
    <property type="molecule type" value="Genomic_DNA"/>
</dbReference>
<organism evidence="2 3">
    <name type="scientific">Larsenimonas suaedae</name>
    <dbReference type="NCBI Taxonomy" id="1851019"/>
    <lineage>
        <taxon>Bacteria</taxon>
        <taxon>Pseudomonadati</taxon>
        <taxon>Pseudomonadota</taxon>
        <taxon>Gammaproteobacteria</taxon>
        <taxon>Oceanospirillales</taxon>
        <taxon>Halomonadaceae</taxon>
        <taxon>Larsenimonas</taxon>
    </lineage>
</organism>
<dbReference type="RefSeq" id="WP_251590731.1">
    <property type="nucleotide sequence ID" value="NZ_JAMLJI010000001.1"/>
</dbReference>
<keyword evidence="3" id="KW-1185">Reference proteome</keyword>
<protein>
    <submittedName>
        <fullName evidence="2">Aldo/keto reductase</fullName>
    </submittedName>
</protein>
<proteinExistence type="predicted"/>
<evidence type="ECO:0000313" key="2">
    <source>
        <dbReference type="EMBL" id="MDR5895268.1"/>
    </source>
</evidence>
<dbReference type="SUPFAM" id="SSF51430">
    <property type="entry name" value="NAD(P)-linked oxidoreductase"/>
    <property type="match status" value="1"/>
</dbReference>
<evidence type="ECO:0000313" key="3">
    <source>
        <dbReference type="Proteomes" id="UP001269375"/>
    </source>
</evidence>
<gene>
    <name evidence="2" type="ORF">QC825_04150</name>
</gene>
<evidence type="ECO:0000259" key="1">
    <source>
        <dbReference type="Pfam" id="PF00248"/>
    </source>
</evidence>
<dbReference type="PANTHER" id="PTHR43638:SF3">
    <property type="entry name" value="ALDEHYDE REDUCTASE"/>
    <property type="match status" value="1"/>
</dbReference>
<comment type="caution">
    <text evidence="2">The sequence shown here is derived from an EMBL/GenBank/DDBJ whole genome shotgun (WGS) entry which is preliminary data.</text>
</comment>
<dbReference type="PRINTS" id="PR00069">
    <property type="entry name" value="ALDKETRDTASE"/>
</dbReference>
<accession>A0ABU1GTB2</accession>
<reference evidence="2 3" key="1">
    <citation type="submission" date="2023-04" db="EMBL/GenBank/DDBJ databases">
        <title>A long-awaited taxogenomic arrangement of the family Halomonadaceae.</title>
        <authorList>
            <person name="De La Haba R."/>
            <person name="Chuvochina M."/>
            <person name="Wittouck S."/>
            <person name="Arahal D.R."/>
            <person name="Sanchez-Porro C."/>
            <person name="Hugenholtz P."/>
            <person name="Ventosa A."/>
        </authorList>
    </citation>
    <scope>NUCLEOTIDE SEQUENCE [LARGE SCALE GENOMIC DNA]</scope>
    <source>
        <strain evidence="2 3">DSM 22428</strain>
    </source>
</reference>
<dbReference type="Pfam" id="PF00248">
    <property type="entry name" value="Aldo_ket_red"/>
    <property type="match status" value="1"/>
</dbReference>
<dbReference type="Proteomes" id="UP001269375">
    <property type="component" value="Unassembled WGS sequence"/>
</dbReference>
<feature type="domain" description="NADP-dependent oxidoreductase" evidence="1">
    <location>
        <begin position="17"/>
        <end position="275"/>
    </location>
</feature>
<dbReference type="InterPro" id="IPR020471">
    <property type="entry name" value="AKR"/>
</dbReference>
<sequence>MTRPTVYLHDGTALPALGQGTWHMGEGRSPRKDEIAVLQRGLELGLKVIDTAEMYGNGGSEEVVGEALKGRRDQAFLVSKMLPGNAGYHNVRDACERSLRRLQTETLDLYLLHWRGAASLEETIDSLGRLREEGKIQRFGVSNFDVSDMADLQKTAFGPECTTNQVLYHMASRGIEYALMPEMARLGMPVMAYSPLSQGGGRHFQRLSNHPLLSEIAKHHHASVTQILLAWAIRAVNGEHRVLAIPKTSNEAHLEANVAAMDITLSPQELENIDGAFPPPSAKQPLDII</sequence>
<name>A0ABU1GTB2_9GAMM</name>
<dbReference type="InterPro" id="IPR023210">
    <property type="entry name" value="NADP_OxRdtase_dom"/>
</dbReference>
<dbReference type="InterPro" id="IPR036812">
    <property type="entry name" value="NAD(P)_OxRdtase_dom_sf"/>
</dbReference>
<dbReference type="Gene3D" id="3.20.20.100">
    <property type="entry name" value="NADP-dependent oxidoreductase domain"/>
    <property type="match status" value="1"/>
</dbReference>
<dbReference type="CDD" id="cd19138">
    <property type="entry name" value="AKR_YeaE"/>
    <property type="match status" value="1"/>
</dbReference>